<dbReference type="GO" id="GO:0030488">
    <property type="term" value="P:tRNA methylation"/>
    <property type="evidence" value="ECO:0007669"/>
    <property type="project" value="TreeGrafter"/>
</dbReference>
<dbReference type="Gene3D" id="3.40.50.150">
    <property type="entry name" value="Vaccinia Virus protein VP39"/>
    <property type="match status" value="1"/>
</dbReference>
<organism evidence="2 3">
    <name type="scientific">Candidatus Zambryskibacteria bacterium RIFCSPHIGHO2_02_38_10.5</name>
    <dbReference type="NCBI Taxonomy" id="1802742"/>
    <lineage>
        <taxon>Bacteria</taxon>
        <taxon>Candidatus Zambryskiibacteriota</taxon>
    </lineage>
</organism>
<sequence length="339" mass="38231">MNDSEMKIKLSYITGLKPVVLDELKRLSFEVIGEDSDSVFIEFSENNIQGVKKIRSIARAYLIVQGNTYHPTYISNHKSVLGSLIDIVFKGDDFKTFKISCAGSDSAEVRSIARYIGDTYKLDENEEADLKVHIIKIDSGWEMGVQVTPRPLSVRDYRVVNMSGAMDPTIAYAVNSFCNLDSAHSYLNIFSGSATLLIEAGQCYPNLNKLLGFDNEKKHLSLSIQNIKKAGLIERVQVKEMDIFDKPDLGKFDVIVSDLPFGMSISKGENLEELYETFIQYCEGVLNTTGRLVIYTSEYEIIEPILLKSKFKVVRSLQLKFITNVDAYLRPKIIVCELK</sequence>
<proteinExistence type="predicted"/>
<gene>
    <name evidence="2" type="ORF">A2W58_01630</name>
</gene>
<dbReference type="Pfam" id="PF01170">
    <property type="entry name" value="UPF0020"/>
    <property type="match status" value="1"/>
</dbReference>
<dbReference type="AlphaFoldDB" id="A0A1G2T988"/>
<evidence type="ECO:0000313" key="2">
    <source>
        <dbReference type="EMBL" id="OHA93608.1"/>
    </source>
</evidence>
<reference evidence="2 3" key="1">
    <citation type="journal article" date="2016" name="Nat. Commun.">
        <title>Thousands of microbial genomes shed light on interconnected biogeochemical processes in an aquifer system.</title>
        <authorList>
            <person name="Anantharaman K."/>
            <person name="Brown C.T."/>
            <person name="Hug L.A."/>
            <person name="Sharon I."/>
            <person name="Castelle C.J."/>
            <person name="Probst A.J."/>
            <person name="Thomas B.C."/>
            <person name="Singh A."/>
            <person name="Wilkins M.J."/>
            <person name="Karaoz U."/>
            <person name="Brodie E.L."/>
            <person name="Williams K.H."/>
            <person name="Hubbard S.S."/>
            <person name="Banfield J.F."/>
        </authorList>
    </citation>
    <scope>NUCLEOTIDE SEQUENCE [LARGE SCALE GENOMIC DNA]</scope>
</reference>
<comment type="caution">
    <text evidence="2">The sequence shown here is derived from an EMBL/GenBank/DDBJ whole genome shotgun (WGS) entry which is preliminary data.</text>
</comment>
<dbReference type="CDD" id="cd02440">
    <property type="entry name" value="AdoMet_MTases"/>
    <property type="match status" value="1"/>
</dbReference>
<dbReference type="EMBL" id="MHVL01000016">
    <property type="protein sequence ID" value="OHA93608.1"/>
    <property type="molecule type" value="Genomic_DNA"/>
</dbReference>
<evidence type="ECO:0000259" key="1">
    <source>
        <dbReference type="Pfam" id="PF01170"/>
    </source>
</evidence>
<protein>
    <recommendedName>
        <fullName evidence="1">Ribosomal RNA large subunit methyltransferase K/L-like methyltransferase domain-containing protein</fullName>
    </recommendedName>
</protein>
<name>A0A1G2T988_9BACT</name>
<evidence type="ECO:0000313" key="3">
    <source>
        <dbReference type="Proteomes" id="UP000179264"/>
    </source>
</evidence>
<feature type="domain" description="Ribosomal RNA large subunit methyltransferase K/L-like methyltransferase" evidence="1">
    <location>
        <begin position="155"/>
        <end position="316"/>
    </location>
</feature>
<dbReference type="SUPFAM" id="SSF53335">
    <property type="entry name" value="S-adenosyl-L-methionine-dependent methyltransferases"/>
    <property type="match status" value="1"/>
</dbReference>
<dbReference type="PANTHER" id="PTHR14911:SF13">
    <property type="entry name" value="TRNA (GUANINE(6)-N2)-METHYLTRANSFERASE THUMP3"/>
    <property type="match status" value="1"/>
</dbReference>
<dbReference type="PANTHER" id="PTHR14911">
    <property type="entry name" value="THUMP DOMAIN-CONTAINING"/>
    <property type="match status" value="1"/>
</dbReference>
<dbReference type="InterPro" id="IPR000241">
    <property type="entry name" value="RlmKL-like_Mtase"/>
</dbReference>
<accession>A0A1G2T988</accession>
<dbReference type="GO" id="GO:0016423">
    <property type="term" value="F:tRNA (guanine) methyltransferase activity"/>
    <property type="evidence" value="ECO:0007669"/>
    <property type="project" value="TreeGrafter"/>
</dbReference>
<dbReference type="Proteomes" id="UP000179264">
    <property type="component" value="Unassembled WGS sequence"/>
</dbReference>
<dbReference type="InterPro" id="IPR029063">
    <property type="entry name" value="SAM-dependent_MTases_sf"/>
</dbReference>